<feature type="domain" description="Glycosyltransferase subfamily 4-like N-terminal" evidence="1">
    <location>
        <begin position="78"/>
        <end position="254"/>
    </location>
</feature>
<proteinExistence type="predicted"/>
<dbReference type="PANTHER" id="PTHR45947">
    <property type="entry name" value="SULFOQUINOVOSYL TRANSFERASE SQD2"/>
    <property type="match status" value="1"/>
</dbReference>
<name>A0A0E4BLA6_9BRAD</name>
<keyword evidence="2" id="KW-0808">Transferase</keyword>
<dbReference type="InterPro" id="IPR028098">
    <property type="entry name" value="Glyco_trans_4-like_N"/>
</dbReference>
<dbReference type="Gene3D" id="3.40.50.2000">
    <property type="entry name" value="Glycogen Phosphorylase B"/>
    <property type="match status" value="2"/>
</dbReference>
<evidence type="ECO:0000259" key="1">
    <source>
        <dbReference type="Pfam" id="PF13439"/>
    </source>
</evidence>
<gene>
    <name evidence="2" type="ORF">NK6_1203</name>
</gene>
<dbReference type="CDD" id="cd03794">
    <property type="entry name" value="GT4_WbuB-like"/>
    <property type="match status" value="1"/>
</dbReference>
<dbReference type="InterPro" id="IPR050194">
    <property type="entry name" value="Glycosyltransferase_grp1"/>
</dbReference>
<dbReference type="GO" id="GO:0016757">
    <property type="term" value="F:glycosyltransferase activity"/>
    <property type="evidence" value="ECO:0007669"/>
    <property type="project" value="UniProtKB-ARBA"/>
</dbReference>
<dbReference type="SUPFAM" id="SSF53756">
    <property type="entry name" value="UDP-Glycosyltransferase/glycogen phosphorylase"/>
    <property type="match status" value="1"/>
</dbReference>
<evidence type="ECO:0000313" key="3">
    <source>
        <dbReference type="Proteomes" id="UP000063308"/>
    </source>
</evidence>
<dbReference type="PANTHER" id="PTHR45947:SF3">
    <property type="entry name" value="SULFOQUINOVOSYL TRANSFERASE SQD2"/>
    <property type="match status" value="1"/>
</dbReference>
<evidence type="ECO:0000313" key="2">
    <source>
        <dbReference type="EMBL" id="BAR54388.1"/>
    </source>
</evidence>
<dbReference type="AlphaFoldDB" id="A0A0E4BLA6"/>
<dbReference type="Proteomes" id="UP000063308">
    <property type="component" value="Chromosome"/>
</dbReference>
<accession>A0A0E4BLA6</accession>
<dbReference type="Pfam" id="PF13439">
    <property type="entry name" value="Glyco_transf_4"/>
    <property type="match status" value="1"/>
</dbReference>
<dbReference type="EMBL" id="AP014685">
    <property type="protein sequence ID" value="BAR54388.1"/>
    <property type="molecule type" value="Genomic_DNA"/>
</dbReference>
<dbReference type="Pfam" id="PF13692">
    <property type="entry name" value="Glyco_trans_1_4"/>
    <property type="match status" value="1"/>
</dbReference>
<protein>
    <submittedName>
        <fullName evidence="2">Glycosyl transferase</fullName>
    </submittedName>
</protein>
<reference evidence="2 3" key="1">
    <citation type="submission" date="2014-11" db="EMBL/GenBank/DDBJ databases">
        <title>Symbiosis island explosion on the genome of extra-slow-growing strains of soybean bradyrhizobia with massive insertion sequences.</title>
        <authorList>
            <person name="Iida T."/>
            <person name="Minamisawa K."/>
        </authorList>
    </citation>
    <scope>NUCLEOTIDE SEQUENCE [LARGE SCALE GENOMIC DNA]</scope>
    <source>
        <strain evidence="2 3">NK6</strain>
    </source>
</reference>
<organism evidence="2 3">
    <name type="scientific">Bradyrhizobium diazoefficiens</name>
    <dbReference type="NCBI Taxonomy" id="1355477"/>
    <lineage>
        <taxon>Bacteria</taxon>
        <taxon>Pseudomonadati</taxon>
        <taxon>Pseudomonadota</taxon>
        <taxon>Alphaproteobacteria</taxon>
        <taxon>Hyphomicrobiales</taxon>
        <taxon>Nitrobacteraceae</taxon>
        <taxon>Bradyrhizobium</taxon>
    </lineage>
</organism>
<sequence length="473" mass="53206">MLTLFHNDRDGSDSERADIAKSPKLAGVNGELCELTRSDAASEGLAAVAAAARPAIKGSVRRRVLIIVENLPVPFDRRVWSEATTLSRHGYQVTIICPKGPQATASFEIIDGIAVYRHWLPKEGKGLLGYVVEYGAALFWEFVLSLKILGRHGFDVVHACNPPDLIFVIGAFHKFLFGKSFIFDHHDINPELYEAKFGRRGLLWRAMVLFERLTFALADVSIATNQSYRTIALERGKMKPDRVFVVRSGPNLSRVRSLPPNPSWKKGRKFLVGYVGVIGKQEGLDLLLESIRHIRQRRNRDDIQFVIVGSGPELEEVKKLATAFELDELVTFTGRVDDATLFTILSTADVCVNPDRPNAMNDKSTMNKIMEYMALGKPIVQFDLTEGRFSAGEASLYARNTDTAEFGDKILELVDDPVRRDRMGALGRKRISGELAWDHEMAKLQSAYEKAFSLRYSSGWQRRRYRTSIEPTR</sequence>